<sequence>MMYFYRSIILFILYFYHFNVLSSTTNDNIDTIQSIEALSNQIIINTTKIGPMEILKVTIDVYDLESKKLLYSNSFSGILLLISRGKYIINFLEPLHWYGIIYQVFQTTPKGTNHHIEHVMVKTTSGKNISPNHNLYQGTPLILNVESERSKLEEIHGILFSMKWNDTFENRKGIDYAKANITLNCKGTMKTKEIFLSKNELGKNIEIKIENDFGIHEENNGSHKLIAVVKPKHCNKLCWNAKLFSNISKDIFEREVLQKCEVFNPVYAQTEVRDYVSYNVSNGNLIIYTTQPNENNIEDEKKDIINVKAVQLAHLDKNIKEKDLDDEDIKNGTSSKSNEQDEDADKVIEKEFIIKASDKVNVSQFEISDFEEDSFYAVSYTYEKLNPIPYHEEQNFIIKTPDENSTYSDFFPVSLNFSINSNDKNFQNTNKKILNSAVNFYINEKFMNYRILIEVQPLINESTILVPITSSINESVFWLTKQTSMHSFTLPNETIDFICKECKIKYLCDNYKEELRRRRFKRYNDVEVKYNNNGLLNQNNTNNLLSNIKKIEESTFLNNEINSSTMEANLSTIEAFKDKLKNEENNLNNEKNLSNSTASMNNEESSINCSQLKLCYKLHIYFDSKMYAMGTKCENITQLIYSNKGTTFYKISLILFLSTFYHFLYQLLLTN</sequence>
<accession>A0A0N5A3Q0</accession>
<keyword evidence="1" id="KW-0175">Coiled coil</keyword>
<feature type="coiled-coil region" evidence="1">
    <location>
        <begin position="566"/>
        <end position="597"/>
    </location>
</feature>
<evidence type="ECO:0000256" key="1">
    <source>
        <dbReference type="SAM" id="Coils"/>
    </source>
</evidence>
<feature type="chain" id="PRO_5005892631" evidence="2">
    <location>
        <begin position="23"/>
        <end position="671"/>
    </location>
</feature>
<keyword evidence="3" id="KW-1185">Reference proteome</keyword>
<feature type="signal peptide" evidence="2">
    <location>
        <begin position="1"/>
        <end position="22"/>
    </location>
</feature>
<protein>
    <submittedName>
        <fullName evidence="4">EGF-like domain-containing protein</fullName>
    </submittedName>
</protein>
<keyword evidence="2" id="KW-0732">Signal</keyword>
<evidence type="ECO:0000313" key="3">
    <source>
        <dbReference type="Proteomes" id="UP000038045"/>
    </source>
</evidence>
<reference evidence="4" key="1">
    <citation type="submission" date="2017-02" db="UniProtKB">
        <authorList>
            <consortium name="WormBaseParasite"/>
        </authorList>
    </citation>
    <scope>IDENTIFICATION</scope>
</reference>
<evidence type="ECO:0000256" key="2">
    <source>
        <dbReference type="SAM" id="SignalP"/>
    </source>
</evidence>
<dbReference type="AlphaFoldDB" id="A0A0N5A3Q0"/>
<name>A0A0N5A3Q0_PARTI</name>
<evidence type="ECO:0000313" key="4">
    <source>
        <dbReference type="WBParaSite" id="PTRK_0001625400.1"/>
    </source>
</evidence>
<dbReference type="WBParaSite" id="PTRK_0001625400.1">
    <property type="protein sequence ID" value="PTRK_0001625400.1"/>
    <property type="gene ID" value="PTRK_0001625400"/>
</dbReference>
<proteinExistence type="predicted"/>
<dbReference type="STRING" id="131310.A0A0N5A3Q0"/>
<organism evidence="3 4">
    <name type="scientific">Parastrongyloides trichosuri</name>
    <name type="common">Possum-specific nematode worm</name>
    <dbReference type="NCBI Taxonomy" id="131310"/>
    <lineage>
        <taxon>Eukaryota</taxon>
        <taxon>Metazoa</taxon>
        <taxon>Ecdysozoa</taxon>
        <taxon>Nematoda</taxon>
        <taxon>Chromadorea</taxon>
        <taxon>Rhabditida</taxon>
        <taxon>Tylenchina</taxon>
        <taxon>Panagrolaimomorpha</taxon>
        <taxon>Strongyloidoidea</taxon>
        <taxon>Strongyloididae</taxon>
        <taxon>Parastrongyloides</taxon>
    </lineage>
</organism>
<dbReference type="Proteomes" id="UP000038045">
    <property type="component" value="Unplaced"/>
</dbReference>